<dbReference type="InterPro" id="IPR018234">
    <property type="entry name" value="GTP_CycHdrlase_I_CS"/>
</dbReference>
<evidence type="ECO:0000256" key="5">
    <source>
        <dbReference type="ARBA" id="ARBA00022563"/>
    </source>
</evidence>
<protein>
    <recommendedName>
        <fullName evidence="8">GTP cyclohydrolase 1</fullName>
        <ecNumber evidence="8">3.5.4.16</ecNumber>
    </recommendedName>
    <alternativeName>
        <fullName evidence="8">GTP cyclohydrolase I</fullName>
        <shortName evidence="8">GTP-CH-I</shortName>
    </alternativeName>
</protein>
<dbReference type="UniPathway" id="UPA00848">
    <property type="reaction ID" value="UER00151"/>
</dbReference>
<keyword evidence="6 8" id="KW-0378">Hydrolase</keyword>
<evidence type="ECO:0000256" key="2">
    <source>
        <dbReference type="ARBA" id="ARBA00005080"/>
    </source>
</evidence>
<evidence type="ECO:0000256" key="6">
    <source>
        <dbReference type="ARBA" id="ARBA00022801"/>
    </source>
</evidence>
<feature type="binding site" evidence="8">
    <location>
        <position position="183"/>
    </location>
    <ligand>
        <name>Zn(2+)</name>
        <dbReference type="ChEBI" id="CHEBI:29105"/>
    </ligand>
</feature>
<evidence type="ECO:0000256" key="7">
    <source>
        <dbReference type="ARBA" id="ARBA00023134"/>
    </source>
</evidence>
<dbReference type="InterPro" id="IPR001474">
    <property type="entry name" value="GTP_CycHdrlase_I"/>
</dbReference>
<sequence>MDAVLERADTGSELKVIPDDARGDAGAGTTPRVIKPSRAEAEEAVRTLIRWAGDDPTREGLLDTPKRVTKAYKEFFKGYEDDPAEILSRTFEEVAGYDDMVVLRGIKVESHCEHHMVPVLGTAHVAYMPNGSVVGISKLARIVEAYGKRLQTQETMTAQIADAIETYLKPKGVAVVIDATHSCMSCRGVKHSDVYTITRQFRGVFREADQERRFWDLVRG</sequence>
<gene>
    <name evidence="8" type="primary">folE</name>
    <name evidence="10" type="ORF">SAMN04488071_1456</name>
</gene>
<reference evidence="10 11" key="1">
    <citation type="submission" date="2016-10" db="EMBL/GenBank/DDBJ databases">
        <authorList>
            <person name="de Groot N.N."/>
        </authorList>
    </citation>
    <scope>NUCLEOTIDE SEQUENCE [LARGE SCALE GENOMIC DNA]</scope>
    <source>
        <strain evidence="10 11">CGMCC 1.9109</strain>
    </source>
</reference>
<dbReference type="AlphaFoldDB" id="A0A1G6Y2C3"/>
<comment type="similarity">
    <text evidence="3 8">Belongs to the GTP cyclohydrolase I family.</text>
</comment>
<evidence type="ECO:0000256" key="8">
    <source>
        <dbReference type="HAMAP-Rule" id="MF_00223"/>
    </source>
</evidence>
<accession>A0A1G6Y2C3</accession>
<dbReference type="NCBIfam" id="NF006826">
    <property type="entry name" value="PRK09347.1-3"/>
    <property type="match status" value="1"/>
</dbReference>
<evidence type="ECO:0000313" key="11">
    <source>
        <dbReference type="Proteomes" id="UP000183685"/>
    </source>
</evidence>
<dbReference type="InterPro" id="IPR020602">
    <property type="entry name" value="GTP_CycHdrlase_I_dom"/>
</dbReference>
<feature type="domain" description="GTP cyclohydrolase I" evidence="9">
    <location>
        <begin position="42"/>
        <end position="215"/>
    </location>
</feature>
<dbReference type="Gene3D" id="3.30.1130.10">
    <property type="match status" value="1"/>
</dbReference>
<evidence type="ECO:0000256" key="3">
    <source>
        <dbReference type="ARBA" id="ARBA00008085"/>
    </source>
</evidence>
<dbReference type="GO" id="GO:0005525">
    <property type="term" value="F:GTP binding"/>
    <property type="evidence" value="ECO:0007669"/>
    <property type="project" value="UniProtKB-KW"/>
</dbReference>
<evidence type="ECO:0000313" key="10">
    <source>
        <dbReference type="EMBL" id="SDD84490.1"/>
    </source>
</evidence>
<dbReference type="FunFam" id="1.10.286.10:FF:000001">
    <property type="entry name" value="GTP cyclohydrolase 1"/>
    <property type="match status" value="1"/>
</dbReference>
<keyword evidence="7 8" id="KW-0342">GTP-binding</keyword>
<dbReference type="GO" id="GO:0008270">
    <property type="term" value="F:zinc ion binding"/>
    <property type="evidence" value="ECO:0007669"/>
    <property type="project" value="UniProtKB-UniRule"/>
</dbReference>
<comment type="subunit">
    <text evidence="8">Homopolymer.</text>
</comment>
<dbReference type="Pfam" id="PF01227">
    <property type="entry name" value="GTP_cyclohydroI"/>
    <property type="match status" value="1"/>
</dbReference>
<name>A0A1G6Y2C3_9PROT</name>
<dbReference type="PANTHER" id="PTHR11109:SF7">
    <property type="entry name" value="GTP CYCLOHYDROLASE 1"/>
    <property type="match status" value="1"/>
</dbReference>
<evidence type="ECO:0000259" key="9">
    <source>
        <dbReference type="Pfam" id="PF01227"/>
    </source>
</evidence>
<keyword evidence="11" id="KW-1185">Reference proteome</keyword>
<dbReference type="OrthoDB" id="9801207at2"/>
<keyword evidence="8" id="KW-0547">Nucleotide-binding</keyword>
<comment type="catalytic activity">
    <reaction evidence="1 8">
        <text>GTP + H2O = 7,8-dihydroneopterin 3'-triphosphate + formate + H(+)</text>
        <dbReference type="Rhea" id="RHEA:17473"/>
        <dbReference type="ChEBI" id="CHEBI:15377"/>
        <dbReference type="ChEBI" id="CHEBI:15378"/>
        <dbReference type="ChEBI" id="CHEBI:15740"/>
        <dbReference type="ChEBI" id="CHEBI:37565"/>
        <dbReference type="ChEBI" id="CHEBI:58462"/>
        <dbReference type="EC" id="3.5.4.16"/>
    </reaction>
</comment>
<feature type="binding site" evidence="8">
    <location>
        <position position="112"/>
    </location>
    <ligand>
        <name>Zn(2+)</name>
        <dbReference type="ChEBI" id="CHEBI:29105"/>
    </ligand>
</feature>
<keyword evidence="5 8" id="KW-0554">One-carbon metabolism</keyword>
<evidence type="ECO:0000256" key="4">
    <source>
        <dbReference type="ARBA" id="ARBA00011857"/>
    </source>
</evidence>
<dbReference type="PROSITE" id="PS00859">
    <property type="entry name" value="GTP_CYCLOHYDROL_1_1"/>
    <property type="match status" value="1"/>
</dbReference>
<evidence type="ECO:0000256" key="1">
    <source>
        <dbReference type="ARBA" id="ARBA00001052"/>
    </source>
</evidence>
<feature type="binding site" evidence="8">
    <location>
        <position position="115"/>
    </location>
    <ligand>
        <name>Zn(2+)</name>
        <dbReference type="ChEBI" id="CHEBI:29105"/>
    </ligand>
</feature>
<dbReference type="EMBL" id="FNAK01000003">
    <property type="protein sequence ID" value="SDD84490.1"/>
    <property type="molecule type" value="Genomic_DNA"/>
</dbReference>
<dbReference type="FunFam" id="3.30.1130.10:FF:000001">
    <property type="entry name" value="GTP cyclohydrolase 1"/>
    <property type="match status" value="1"/>
</dbReference>
<dbReference type="GO" id="GO:0046654">
    <property type="term" value="P:tetrahydrofolate biosynthetic process"/>
    <property type="evidence" value="ECO:0007669"/>
    <property type="project" value="UniProtKB-UniRule"/>
</dbReference>
<dbReference type="GO" id="GO:0006730">
    <property type="term" value="P:one-carbon metabolic process"/>
    <property type="evidence" value="ECO:0007669"/>
    <property type="project" value="UniProtKB-UniRule"/>
</dbReference>
<dbReference type="InterPro" id="IPR043134">
    <property type="entry name" value="GTP-CH-I_N"/>
</dbReference>
<dbReference type="GO" id="GO:0003934">
    <property type="term" value="F:GTP cyclohydrolase I activity"/>
    <property type="evidence" value="ECO:0007669"/>
    <property type="project" value="UniProtKB-UniRule"/>
</dbReference>
<dbReference type="Proteomes" id="UP000183685">
    <property type="component" value="Unassembled WGS sequence"/>
</dbReference>
<dbReference type="Gene3D" id="1.10.286.10">
    <property type="match status" value="1"/>
</dbReference>
<dbReference type="PANTHER" id="PTHR11109">
    <property type="entry name" value="GTP CYCLOHYDROLASE I"/>
    <property type="match status" value="1"/>
</dbReference>
<dbReference type="HAMAP" id="MF_00223">
    <property type="entry name" value="FolE"/>
    <property type="match status" value="1"/>
</dbReference>
<organism evidence="10 11">
    <name type="scientific">Kordiimonas lacus</name>
    <dbReference type="NCBI Taxonomy" id="637679"/>
    <lineage>
        <taxon>Bacteria</taxon>
        <taxon>Pseudomonadati</taxon>
        <taxon>Pseudomonadota</taxon>
        <taxon>Alphaproteobacteria</taxon>
        <taxon>Kordiimonadales</taxon>
        <taxon>Kordiimonadaceae</taxon>
        <taxon>Kordiimonas</taxon>
    </lineage>
</organism>
<comment type="subunit">
    <text evidence="4">Toroid-shaped homodecamer, composed of two pentamers of five dimers.</text>
</comment>
<proteinExistence type="inferred from homology"/>
<dbReference type="SUPFAM" id="SSF55620">
    <property type="entry name" value="Tetrahydrobiopterin biosynthesis enzymes-like"/>
    <property type="match status" value="1"/>
</dbReference>
<comment type="pathway">
    <text evidence="2 8">Cofactor biosynthesis; 7,8-dihydroneopterin triphosphate biosynthesis; 7,8-dihydroneopterin triphosphate from GTP: step 1/1.</text>
</comment>
<dbReference type="GO" id="GO:0005737">
    <property type="term" value="C:cytoplasm"/>
    <property type="evidence" value="ECO:0007669"/>
    <property type="project" value="TreeGrafter"/>
</dbReference>
<dbReference type="EC" id="3.5.4.16" evidence="8"/>
<dbReference type="NCBIfam" id="TIGR00063">
    <property type="entry name" value="folE"/>
    <property type="match status" value="1"/>
</dbReference>
<dbReference type="STRING" id="637679.GCA_001550055_01137"/>
<dbReference type="NCBIfam" id="NF006825">
    <property type="entry name" value="PRK09347.1-2"/>
    <property type="match status" value="1"/>
</dbReference>
<dbReference type="GO" id="GO:0006729">
    <property type="term" value="P:tetrahydrobiopterin biosynthetic process"/>
    <property type="evidence" value="ECO:0007669"/>
    <property type="project" value="TreeGrafter"/>
</dbReference>
<keyword evidence="8" id="KW-0862">Zinc</keyword>
<keyword evidence="8" id="KW-0479">Metal-binding</keyword>
<dbReference type="RefSeq" id="WP_068302089.1">
    <property type="nucleotide sequence ID" value="NZ_FNAK01000003.1"/>
</dbReference>
<dbReference type="InterPro" id="IPR043133">
    <property type="entry name" value="GTP-CH-I_C/QueF"/>
</dbReference>